<evidence type="ECO:0000259" key="2">
    <source>
        <dbReference type="Pfam" id="PF13477"/>
    </source>
</evidence>
<dbReference type="Proteomes" id="UP000367750">
    <property type="component" value="Unassembled WGS sequence"/>
</dbReference>
<comment type="caution">
    <text evidence="3">The sequence shown here is derived from an EMBL/GenBank/DDBJ whole genome shotgun (WGS) entry which is preliminary data.</text>
</comment>
<dbReference type="GO" id="GO:0016757">
    <property type="term" value="F:glycosyltransferase activity"/>
    <property type="evidence" value="ECO:0007669"/>
    <property type="project" value="InterPro"/>
</dbReference>
<gene>
    <name evidence="3" type="ORF">F4V43_17545</name>
</gene>
<accession>A0A5J5FVN1</accession>
<dbReference type="PANTHER" id="PTHR12526:SF630">
    <property type="entry name" value="GLYCOSYLTRANSFERASE"/>
    <property type="match status" value="1"/>
</dbReference>
<keyword evidence="3" id="KW-0808">Transferase</keyword>
<feature type="domain" description="Glycosyltransferase subfamily 4-like N-terminal" evidence="2">
    <location>
        <begin position="4"/>
        <end position="146"/>
    </location>
</feature>
<dbReference type="SUPFAM" id="SSF53756">
    <property type="entry name" value="UDP-Glycosyltransferase/glycogen phosphorylase"/>
    <property type="match status" value="1"/>
</dbReference>
<dbReference type="Pfam" id="PF13477">
    <property type="entry name" value="Glyco_trans_4_2"/>
    <property type="match status" value="1"/>
</dbReference>
<dbReference type="InterPro" id="IPR028098">
    <property type="entry name" value="Glyco_trans_4-like_N"/>
</dbReference>
<feature type="domain" description="Glycosyl transferase family 1" evidence="1">
    <location>
        <begin position="183"/>
        <end position="348"/>
    </location>
</feature>
<evidence type="ECO:0000259" key="1">
    <source>
        <dbReference type="Pfam" id="PF00534"/>
    </source>
</evidence>
<dbReference type="OrthoDB" id="9806653at2"/>
<evidence type="ECO:0000313" key="4">
    <source>
        <dbReference type="Proteomes" id="UP000367750"/>
    </source>
</evidence>
<proteinExistence type="predicted"/>
<dbReference type="Pfam" id="PF00534">
    <property type="entry name" value="Glycos_transf_1"/>
    <property type="match status" value="1"/>
</dbReference>
<dbReference type="EMBL" id="VYKK01000029">
    <property type="protein sequence ID" value="KAA8997565.1"/>
    <property type="molecule type" value="Genomic_DNA"/>
</dbReference>
<dbReference type="AlphaFoldDB" id="A0A5J5FVN1"/>
<dbReference type="PANTHER" id="PTHR12526">
    <property type="entry name" value="GLYCOSYLTRANSFERASE"/>
    <property type="match status" value="1"/>
</dbReference>
<keyword evidence="4" id="KW-1185">Reference proteome</keyword>
<dbReference type="InterPro" id="IPR001296">
    <property type="entry name" value="Glyco_trans_1"/>
</dbReference>
<organism evidence="3 4">
    <name type="scientific">Paenibacillus spiritus</name>
    <dbReference type="NCBI Taxonomy" id="2496557"/>
    <lineage>
        <taxon>Bacteria</taxon>
        <taxon>Bacillati</taxon>
        <taxon>Bacillota</taxon>
        <taxon>Bacilli</taxon>
        <taxon>Bacillales</taxon>
        <taxon>Paenibacillaceae</taxon>
        <taxon>Paenibacillus</taxon>
    </lineage>
</organism>
<name>A0A5J5FVN1_9BACL</name>
<dbReference type="RefSeq" id="WP_150459564.1">
    <property type="nucleotide sequence ID" value="NZ_VYKK01000029.1"/>
</dbReference>
<evidence type="ECO:0000313" key="3">
    <source>
        <dbReference type="EMBL" id="KAA8997565.1"/>
    </source>
</evidence>
<dbReference type="CDD" id="cd03808">
    <property type="entry name" value="GT4_CapM-like"/>
    <property type="match status" value="1"/>
</dbReference>
<sequence length="392" mass="44174">MANKILLCATVDFHFSSFHLPVMEWFKQQNWEVHVAANGDMDLPFTDRKFNIPFERSPLGRGNLEAYRRLKELVVREQYQIIHAHTPMGGALARLAAAGARKRGAKVLYTAHGFHFCQGAPLLNWMLYYPIEKMLASRTDCLITINQEDYRLAEARFRPRRLEHVHGVGIDRRRFAPADEETKRRLRRELPYPEDDLLIFYAAEFNRNKNQQLLIRALASVSGELPEARLLLAGRGGLLEECRTLADSLGVGDRVHFLGYRTDLDRLLPLCDLAVSGSLREGLPVNIMEAMACGLPVVATRNRGHLELVEDGVNGYIVPAEDPGPLAVRLLELGRSAERRREMGARSRAKVADFGLERVVTELSGIYKTYMTDTAEAEAESVRAAGESLSDY</sequence>
<protein>
    <submittedName>
        <fullName evidence="3">Glycosyltransferase family 4 protein</fullName>
    </submittedName>
</protein>
<reference evidence="3 4" key="1">
    <citation type="submission" date="2019-09" db="EMBL/GenBank/DDBJ databases">
        <title>Bacillus ochoae sp. nov., Paenibacillus whitsoniae sp. nov., Paenibacillus spiritus sp. nov. Isolated from the Mars Exploration Rover during spacecraft assembly.</title>
        <authorList>
            <person name="Seuylemezian A."/>
            <person name="Vaishampayan P."/>
        </authorList>
    </citation>
    <scope>NUCLEOTIDE SEQUENCE [LARGE SCALE GENOMIC DNA]</scope>
    <source>
        <strain evidence="3 4">MER_111</strain>
    </source>
</reference>
<dbReference type="Gene3D" id="3.40.50.2000">
    <property type="entry name" value="Glycogen Phosphorylase B"/>
    <property type="match status" value="2"/>
</dbReference>